<organism evidence="1 2">
    <name type="scientific">Mycobacterium innocens</name>
    <dbReference type="NCBI Taxonomy" id="2341083"/>
    <lineage>
        <taxon>Bacteria</taxon>
        <taxon>Bacillati</taxon>
        <taxon>Actinomycetota</taxon>
        <taxon>Actinomycetes</taxon>
        <taxon>Mycobacteriales</taxon>
        <taxon>Mycobacteriaceae</taxon>
        <taxon>Mycobacterium</taxon>
    </lineage>
</organism>
<dbReference type="InterPro" id="IPR036689">
    <property type="entry name" value="ESAT-6-like_sf"/>
</dbReference>
<keyword evidence="2" id="KW-1185">Reference proteome</keyword>
<name>A0A498Q086_9MYCO</name>
<gene>
    <name evidence="1" type="ORF">LAUMK13_01768</name>
</gene>
<proteinExistence type="predicted"/>
<dbReference type="Gene3D" id="1.10.287.1060">
    <property type="entry name" value="ESAT-6-like"/>
    <property type="match status" value="1"/>
</dbReference>
<accession>A0A498Q086</accession>
<dbReference type="RefSeq" id="WP_075543681.1">
    <property type="nucleotide sequence ID" value="NZ_UPHQ01000073.1"/>
</dbReference>
<evidence type="ECO:0000313" key="1">
    <source>
        <dbReference type="EMBL" id="VBA37715.1"/>
    </source>
</evidence>
<dbReference type="OrthoDB" id="4747031at2"/>
<evidence type="ECO:0008006" key="3">
    <source>
        <dbReference type="Google" id="ProtNLM"/>
    </source>
</evidence>
<reference evidence="1 2" key="1">
    <citation type="submission" date="2018-09" db="EMBL/GenBank/DDBJ databases">
        <authorList>
            <person name="Tagini F."/>
        </authorList>
    </citation>
    <scope>NUCLEOTIDE SEQUENCE [LARGE SCALE GENOMIC DNA]</scope>
    <source>
        <strain evidence="1 2">MK13</strain>
    </source>
</reference>
<evidence type="ECO:0000313" key="2">
    <source>
        <dbReference type="Proteomes" id="UP000267289"/>
    </source>
</evidence>
<dbReference type="Proteomes" id="UP000267289">
    <property type="component" value="Unassembled WGS sequence"/>
</dbReference>
<dbReference type="EMBL" id="UPHQ01000073">
    <property type="protein sequence ID" value="VBA37715.1"/>
    <property type="molecule type" value="Genomic_DNA"/>
</dbReference>
<sequence length="108" mass="11313">MFQISPEQWMCSAAQVTAHGEGLAAGHLSSDYRLQAAQVGWQGASATALNAKMGDWWEASRALLTRIGDHARGLHEAAVYHAAAEEARARALAQIGVSAGGKATGRQA</sequence>
<dbReference type="AlphaFoldDB" id="A0A498Q086"/>
<dbReference type="SUPFAM" id="SSF140453">
    <property type="entry name" value="EsxAB dimer-like"/>
    <property type="match status" value="1"/>
</dbReference>
<protein>
    <recommendedName>
        <fullName evidence="3">WXG100 family type VII secretion target</fullName>
    </recommendedName>
</protein>